<accession>A0A1X7TF65</accession>
<dbReference type="EnsemblMetazoa" id="Aqu2.1.13025_001">
    <property type="protein sequence ID" value="Aqu2.1.13025_001"/>
    <property type="gene ID" value="Aqu2.1.13025"/>
</dbReference>
<evidence type="ECO:0000313" key="1">
    <source>
        <dbReference type="EnsemblMetazoa" id="Aqu2.1.13025_001"/>
    </source>
</evidence>
<dbReference type="InParanoid" id="A0A1X7TF65"/>
<sequence>MKRLVSLDPTMLHEAPPISCDEQMAIRYAAGYVMRSLKIKLSKSTSFADKILINFVTTLHNGDSEEDEETYFEYTKCWINKVNRGGLFLICDNLFQTFIAIEIVRRTCLKDLQHPPAIDIDT</sequence>
<organism evidence="1">
    <name type="scientific">Amphimedon queenslandica</name>
    <name type="common">Sponge</name>
    <dbReference type="NCBI Taxonomy" id="400682"/>
    <lineage>
        <taxon>Eukaryota</taxon>
        <taxon>Metazoa</taxon>
        <taxon>Porifera</taxon>
        <taxon>Demospongiae</taxon>
        <taxon>Heteroscleromorpha</taxon>
        <taxon>Haplosclerida</taxon>
        <taxon>Niphatidae</taxon>
        <taxon>Amphimedon</taxon>
    </lineage>
</organism>
<reference evidence="1" key="1">
    <citation type="submission" date="2017-05" db="UniProtKB">
        <authorList>
            <consortium name="EnsemblMetazoa"/>
        </authorList>
    </citation>
    <scope>IDENTIFICATION</scope>
</reference>
<name>A0A1X7TF65_AMPQE</name>
<dbReference type="AlphaFoldDB" id="A0A1X7TF65"/>
<proteinExistence type="predicted"/>
<protein>
    <submittedName>
        <fullName evidence="1">Uncharacterized protein</fullName>
    </submittedName>
</protein>